<feature type="domain" description="SLH" evidence="4">
    <location>
        <begin position="29"/>
        <end position="91"/>
    </location>
</feature>
<keyword evidence="3" id="KW-0732">Signal</keyword>
<feature type="chain" id="PRO_5035280281" evidence="3">
    <location>
        <begin position="31"/>
        <end position="1487"/>
    </location>
</feature>
<keyword evidence="1" id="KW-0677">Repeat</keyword>
<protein>
    <submittedName>
        <fullName evidence="5">S-layer homology domain-containing protein</fullName>
    </submittedName>
</protein>
<name>A0A8J6MGN4_9FIRM</name>
<evidence type="ECO:0000256" key="2">
    <source>
        <dbReference type="SAM" id="MobiDB-lite"/>
    </source>
</evidence>
<dbReference type="EMBL" id="JACOPQ010000005">
    <property type="protein sequence ID" value="MBC5737103.1"/>
    <property type="molecule type" value="Genomic_DNA"/>
</dbReference>
<comment type="caution">
    <text evidence="5">The sequence shown here is derived from an EMBL/GenBank/DDBJ whole genome shotgun (WGS) entry which is preliminary data.</text>
</comment>
<dbReference type="PROSITE" id="PS51272">
    <property type="entry name" value="SLH"/>
    <property type="match status" value="2"/>
</dbReference>
<evidence type="ECO:0000313" key="6">
    <source>
        <dbReference type="Proteomes" id="UP000607645"/>
    </source>
</evidence>
<dbReference type="RefSeq" id="WP_186919048.1">
    <property type="nucleotide sequence ID" value="NZ_JACOPQ010000005.1"/>
</dbReference>
<reference evidence="5" key="1">
    <citation type="submission" date="2020-08" db="EMBL/GenBank/DDBJ databases">
        <title>Genome public.</title>
        <authorList>
            <person name="Liu C."/>
            <person name="Sun Q."/>
        </authorList>
    </citation>
    <scope>NUCLEOTIDE SEQUENCE</scope>
    <source>
        <strain evidence="5">NSJ-52</strain>
    </source>
</reference>
<gene>
    <name evidence="5" type="ORF">H8S62_08760</name>
</gene>
<dbReference type="Pfam" id="PF00395">
    <property type="entry name" value="SLH"/>
    <property type="match status" value="3"/>
</dbReference>
<feature type="region of interest" description="Disordered" evidence="2">
    <location>
        <begin position="430"/>
        <end position="455"/>
    </location>
</feature>
<feature type="signal peptide" evidence="3">
    <location>
        <begin position="1"/>
        <end position="30"/>
    </location>
</feature>
<dbReference type="InterPro" id="IPR001119">
    <property type="entry name" value="SLH_dom"/>
</dbReference>
<evidence type="ECO:0000313" key="5">
    <source>
        <dbReference type="EMBL" id="MBC5737103.1"/>
    </source>
</evidence>
<feature type="domain" description="SLH" evidence="4">
    <location>
        <begin position="151"/>
        <end position="213"/>
    </location>
</feature>
<organism evidence="5 6">
    <name type="scientific">Lawsonibacter faecis</name>
    <dbReference type="NCBI Taxonomy" id="2763052"/>
    <lineage>
        <taxon>Bacteria</taxon>
        <taxon>Bacillati</taxon>
        <taxon>Bacillota</taxon>
        <taxon>Clostridia</taxon>
        <taxon>Eubacteriales</taxon>
        <taxon>Oscillospiraceae</taxon>
        <taxon>Lawsonibacter</taxon>
    </lineage>
</organism>
<proteinExistence type="predicted"/>
<keyword evidence="6" id="KW-1185">Reference proteome</keyword>
<evidence type="ECO:0000259" key="4">
    <source>
        <dbReference type="PROSITE" id="PS51272"/>
    </source>
</evidence>
<sequence>MRRIKKCLASLMAACLLLGLAVLPASGAAADYPDLPPAGVWSHDALTAAVDNGLLRGTDGKLLPDGLLTRSQMAAVINRAFGAVEKAGLSGYTDVAAGAWYREDMALAVGMKTLSGDGAGRLSPEALATREAVFTVLARAIRLPNGDGAALAGYADASQVSSWARGPVAAMVAGGYVQGSGNLLNPQGNMTRAEYAQVLYNLLGGYIGAAGVYTEIPEGNVMVNVPGVTLKGVTVAGDLIVGDGVADGDLVLDGVTVQGRLVVRGGGGHSIRIVNKSSVGSVVVGKTSSGGVRVLAERGCRVELVQVDDGKDDVILEGAFNAVAVESAVPVVLQDAVVTELAVKAAGAEVSLEGKSTVATARVEEKAEGAALTVARESVVAKVESAAPKAAITGEGKVTEAVVSGSGTKVDTAGTTLTVDKNATGVTAGDKAVSGGTTTVTAPKEDNKPSGGGSSGPSYYTATVNDADGFIAAAEDAYCNGMVVDGIFTLSEYNAELTKPLTVNTGKNLTLNHGAALFLSGNTLTVNGALTLGEGGYLRLGSVWDAAGVTLVNKGTISIAANGELEVSPFCTVAEQGTVAVADGGILNGVDVYPMGGEEAPQTCPGLTTGYTRYSAMANVMAGIKKAVGTEIGSKAKYSSYYLFHNYSEEGRWTVELTEDFSIPAGARFYVTDNIILPIPSGRTFTIPSGAHLDIAGTMEIQSGGKLINNGTYRLASIGKLINDGTIEGSGTHSAAYTVHDQAEWEKAAADIANCTLIVVDAGQNTIEVKNNLTKSGQYQLFINSGTLTVPNSVTLTLTDWAEVREGGTLTVEKGGALVLSAVTDGLTSGLKVDGALNNAGTLTVGAEGGLLIFGDGALSNTGTLTLSSPDAYLGLDGHMENGGALAIQANAGMDINEGGVLHNSGAVSLAAGDEDGGNRGFLFLKNGSITGTKIDGIEIVDRYDDQTRTPGQFPHGTAYGDYRAEVWTEAGLKAAMASNKDYTHCEVGRDWSEDGSPMPTTLILSSPTTLEKPLDVGAGVTLTANGNLTVEKHLGVSDGGKLVLGANANLLLTTEGCDLYIGPDGTLDADGMVTVGDSENHANVRVEGTGALTLTGRLDIAQESSLEVCGGTLALKGTAVLKNNGYFGLLRGAALTKSEGAAIHNADYMQVVDEYGPDSGNKTVSLPAGKFFTNDSNWYEHNAYIYSGAGMTAAFESGTVYDYYHLRADITLNSNLELKGRQLRIDRTDYDPEMNGDAPVTLTVPQNLTLTLNSGKFTPRGGNEYDRGGLIEVNGGGSALVVNGTLNFDGPDDTVIVWEGSSLSGAGTITPNAEEENHNPTPICARDMMNGNGSANEDAKAAVAEKFNTLVRREALAVSGADFAAANEANSGYDAIIILNDKTCDLNDLTEKAALTLNRDVEIYWGGKLVIPEGMTFTIAEDHYFYLAGDLWVNGALVNRGSFNQDGEGNISGSGTLTNTEGGIVEGAFSPDQWTGLPERALATGF</sequence>
<dbReference type="Proteomes" id="UP000607645">
    <property type="component" value="Unassembled WGS sequence"/>
</dbReference>
<accession>A0A8J6MGN4</accession>
<evidence type="ECO:0000256" key="1">
    <source>
        <dbReference type="ARBA" id="ARBA00022737"/>
    </source>
</evidence>
<evidence type="ECO:0000256" key="3">
    <source>
        <dbReference type="SAM" id="SignalP"/>
    </source>
</evidence>